<evidence type="ECO:0000313" key="1">
    <source>
        <dbReference type="EMBL" id="CAF4117330.1"/>
    </source>
</evidence>
<proteinExistence type="predicted"/>
<feature type="non-terminal residue" evidence="1">
    <location>
        <position position="1"/>
    </location>
</feature>
<protein>
    <submittedName>
        <fullName evidence="1">Uncharacterized protein</fullName>
    </submittedName>
</protein>
<reference evidence="1" key="1">
    <citation type="submission" date="2021-02" db="EMBL/GenBank/DDBJ databases">
        <authorList>
            <person name="Nowell W R."/>
        </authorList>
    </citation>
    <scope>NUCLEOTIDE SEQUENCE</scope>
</reference>
<dbReference type="AlphaFoldDB" id="A0A819VXY8"/>
<accession>A0A819VXY8</accession>
<evidence type="ECO:0000313" key="2">
    <source>
        <dbReference type="Proteomes" id="UP000663881"/>
    </source>
</evidence>
<sequence length="72" mass="8473">TQSYYLHYLSTLTTMSKRACTPSSDDELAKLKGFNERDTQFFQGWCECFINPDHIDNPPRSYFIIQTILFNL</sequence>
<name>A0A819VXY8_9BILA</name>
<dbReference type="Proteomes" id="UP000663881">
    <property type="component" value="Unassembled WGS sequence"/>
</dbReference>
<gene>
    <name evidence="1" type="ORF">OKA104_LOCUS36536</name>
</gene>
<comment type="caution">
    <text evidence="1">The sequence shown here is derived from an EMBL/GenBank/DDBJ whole genome shotgun (WGS) entry which is preliminary data.</text>
</comment>
<dbReference type="EMBL" id="CAJOAY010005711">
    <property type="protein sequence ID" value="CAF4117330.1"/>
    <property type="molecule type" value="Genomic_DNA"/>
</dbReference>
<organism evidence="1 2">
    <name type="scientific">Adineta steineri</name>
    <dbReference type="NCBI Taxonomy" id="433720"/>
    <lineage>
        <taxon>Eukaryota</taxon>
        <taxon>Metazoa</taxon>
        <taxon>Spiralia</taxon>
        <taxon>Gnathifera</taxon>
        <taxon>Rotifera</taxon>
        <taxon>Eurotatoria</taxon>
        <taxon>Bdelloidea</taxon>
        <taxon>Adinetida</taxon>
        <taxon>Adinetidae</taxon>
        <taxon>Adineta</taxon>
    </lineage>
</organism>